<reference evidence="3" key="3">
    <citation type="submission" date="2018-07" db="EMBL/GenBank/DDBJ databases">
        <title>WGS assembly of Glycine max.</title>
        <authorList>
            <person name="Schmutz J."/>
            <person name="Cannon S."/>
            <person name="Schlueter J."/>
            <person name="Ma J."/>
            <person name="Mitros T."/>
            <person name="Nelson W."/>
            <person name="Hyten D."/>
            <person name="Song Q."/>
            <person name="Thelen J."/>
            <person name="Cheng J."/>
            <person name="Xu D."/>
            <person name="Hellsten U."/>
            <person name="May G."/>
            <person name="Yu Y."/>
            <person name="Sakurai T."/>
            <person name="Umezawa T."/>
            <person name="Bhattacharyya M."/>
            <person name="Sandhu D."/>
            <person name="Valliyodan B."/>
            <person name="Lindquist E."/>
            <person name="Peto M."/>
            <person name="Grant D."/>
            <person name="Shu S."/>
            <person name="Goodstein D."/>
            <person name="Barry K."/>
            <person name="Futrell-Griggs M."/>
            <person name="Abernathy B."/>
            <person name="Du J."/>
            <person name="Tian Z."/>
            <person name="Zhu L."/>
            <person name="Gill N."/>
            <person name="Joshi T."/>
            <person name="Libault M."/>
            <person name="Sethuraman A."/>
            <person name="Zhang X."/>
            <person name="Shinozaki K."/>
            <person name="Nguyen H."/>
            <person name="Wing R."/>
            <person name="Cregan P."/>
            <person name="Specht J."/>
            <person name="Grimwood J."/>
            <person name="Rokhsar D."/>
            <person name="Stacey G."/>
            <person name="Shoemaker R."/>
            <person name="Jackson S."/>
        </authorList>
    </citation>
    <scope>NUCLEOTIDE SEQUENCE</scope>
    <source>
        <tissue evidence="3">Callus</tissue>
    </source>
</reference>
<evidence type="ECO:0000313" key="4">
    <source>
        <dbReference type="EnsemblPlants" id="KRG98819"/>
    </source>
</evidence>
<dbReference type="Gramene" id="KRG98819">
    <property type="protein sequence ID" value="KRG98819"/>
    <property type="gene ID" value="GLYMA_18G100400"/>
</dbReference>
<organism evidence="3">
    <name type="scientific">Glycine max</name>
    <name type="common">Soybean</name>
    <name type="synonym">Glycine hispida</name>
    <dbReference type="NCBI Taxonomy" id="3847"/>
    <lineage>
        <taxon>Eukaryota</taxon>
        <taxon>Viridiplantae</taxon>
        <taxon>Streptophyta</taxon>
        <taxon>Embryophyta</taxon>
        <taxon>Tracheophyta</taxon>
        <taxon>Spermatophyta</taxon>
        <taxon>Magnoliopsida</taxon>
        <taxon>eudicotyledons</taxon>
        <taxon>Gunneridae</taxon>
        <taxon>Pentapetalae</taxon>
        <taxon>rosids</taxon>
        <taxon>fabids</taxon>
        <taxon>Fabales</taxon>
        <taxon>Fabaceae</taxon>
        <taxon>Papilionoideae</taxon>
        <taxon>50 kb inversion clade</taxon>
        <taxon>NPAAA clade</taxon>
        <taxon>indigoferoid/millettioid clade</taxon>
        <taxon>Phaseoleae</taxon>
        <taxon>Glycine</taxon>
        <taxon>Glycine subgen. Soja</taxon>
    </lineage>
</organism>
<protein>
    <recommendedName>
        <fullName evidence="2">PGG domain-containing protein</fullName>
    </recommendedName>
</protein>
<evidence type="ECO:0000313" key="3">
    <source>
        <dbReference type="EMBL" id="KRG98819.1"/>
    </source>
</evidence>
<dbReference type="EMBL" id="CM000851">
    <property type="protein sequence ID" value="KRG98819.1"/>
    <property type="molecule type" value="Genomic_DNA"/>
</dbReference>
<evidence type="ECO:0000313" key="5">
    <source>
        <dbReference type="Proteomes" id="UP000008827"/>
    </source>
</evidence>
<sequence>MEQYIKDLVPYHFSFINNKKDETPREIFEQNHKGLMKESYEWIKETSNPCSVVAALIGSVCLATSSTAPGSTNKGKPKLEGQPAFDAFAIASLIGLSFSITTLTMFLAIPTSRKQVEDFRKSLSLKHFLA</sequence>
<accession>A0A0R0FAG8</accession>
<dbReference type="Pfam" id="PF13962">
    <property type="entry name" value="PGG"/>
    <property type="match status" value="1"/>
</dbReference>
<dbReference type="EnsemblPlants" id="KRG98819">
    <property type="protein sequence ID" value="KRG98819"/>
    <property type="gene ID" value="GLYMA_18G100400"/>
</dbReference>
<dbReference type="PANTHER" id="PTHR24177:SF187">
    <property type="entry name" value="ANKYRIN REPEAT PROTEIN"/>
    <property type="match status" value="1"/>
</dbReference>
<evidence type="ECO:0000256" key="1">
    <source>
        <dbReference type="SAM" id="Phobius"/>
    </source>
</evidence>
<gene>
    <name evidence="3" type="ORF">GLYMA_18G100400</name>
</gene>
<name>A0A0R0FAG8_SOYBN</name>
<dbReference type="Proteomes" id="UP000008827">
    <property type="component" value="Chromosome 18"/>
</dbReference>
<reference evidence="4" key="2">
    <citation type="submission" date="2018-02" db="UniProtKB">
        <authorList>
            <consortium name="EnsemblPlants"/>
        </authorList>
    </citation>
    <scope>IDENTIFICATION</scope>
    <source>
        <strain evidence="4">Williams 82</strain>
    </source>
</reference>
<feature type="transmembrane region" description="Helical" evidence="1">
    <location>
        <begin position="87"/>
        <end position="109"/>
    </location>
</feature>
<dbReference type="InParanoid" id="A0A0R0FAG8"/>
<dbReference type="AlphaFoldDB" id="A0A0R0FAG8"/>
<keyword evidence="1" id="KW-1133">Transmembrane helix</keyword>
<dbReference type="STRING" id="3847.A0A0R0FAG8"/>
<keyword evidence="5" id="KW-1185">Reference proteome</keyword>
<evidence type="ECO:0000259" key="2">
    <source>
        <dbReference type="Pfam" id="PF13962"/>
    </source>
</evidence>
<feature type="domain" description="PGG" evidence="2">
    <location>
        <begin position="41"/>
        <end position="118"/>
    </location>
</feature>
<keyword evidence="1" id="KW-0472">Membrane</keyword>
<dbReference type="InterPro" id="IPR026961">
    <property type="entry name" value="PGG_dom"/>
</dbReference>
<keyword evidence="1" id="KW-0812">Transmembrane</keyword>
<dbReference type="PANTHER" id="PTHR24177">
    <property type="entry name" value="CASKIN"/>
    <property type="match status" value="1"/>
</dbReference>
<reference evidence="3 4" key="1">
    <citation type="journal article" date="2010" name="Nature">
        <title>Genome sequence of the palaeopolyploid soybean.</title>
        <authorList>
            <person name="Schmutz J."/>
            <person name="Cannon S.B."/>
            <person name="Schlueter J."/>
            <person name="Ma J."/>
            <person name="Mitros T."/>
            <person name="Nelson W."/>
            <person name="Hyten D.L."/>
            <person name="Song Q."/>
            <person name="Thelen J.J."/>
            <person name="Cheng J."/>
            <person name="Xu D."/>
            <person name="Hellsten U."/>
            <person name="May G.D."/>
            <person name="Yu Y."/>
            <person name="Sakurai T."/>
            <person name="Umezawa T."/>
            <person name="Bhattacharyya M.K."/>
            <person name="Sandhu D."/>
            <person name="Valliyodan B."/>
            <person name="Lindquist E."/>
            <person name="Peto M."/>
            <person name="Grant D."/>
            <person name="Shu S."/>
            <person name="Goodstein D."/>
            <person name="Barry K."/>
            <person name="Futrell-Griggs M."/>
            <person name="Abernathy B."/>
            <person name="Du J."/>
            <person name="Tian Z."/>
            <person name="Zhu L."/>
            <person name="Gill N."/>
            <person name="Joshi T."/>
            <person name="Libault M."/>
            <person name="Sethuraman A."/>
            <person name="Zhang X.-C."/>
            <person name="Shinozaki K."/>
            <person name="Nguyen H.T."/>
            <person name="Wing R.A."/>
            <person name="Cregan P."/>
            <person name="Specht J."/>
            <person name="Grimwood J."/>
            <person name="Rokhsar D."/>
            <person name="Stacey G."/>
            <person name="Shoemaker R.C."/>
            <person name="Jackson S.A."/>
        </authorList>
    </citation>
    <scope>NUCLEOTIDE SEQUENCE</scope>
    <source>
        <strain evidence="4">cv. Williams 82</strain>
        <tissue evidence="3">Callus</tissue>
    </source>
</reference>
<dbReference type="OMA" id="MEVFHEE"/>
<proteinExistence type="predicted"/>